<evidence type="ECO:0000256" key="1">
    <source>
        <dbReference type="SAM" id="SignalP"/>
    </source>
</evidence>
<evidence type="ECO:0008006" key="4">
    <source>
        <dbReference type="Google" id="ProtNLM"/>
    </source>
</evidence>
<keyword evidence="1" id="KW-0732">Signal</keyword>
<dbReference type="RefSeq" id="WP_148058662.1">
    <property type="nucleotide sequence ID" value="NZ_RKHJ01000001.1"/>
</dbReference>
<evidence type="ECO:0000313" key="2">
    <source>
        <dbReference type="EMBL" id="ROR64856.1"/>
    </source>
</evidence>
<keyword evidence="3" id="KW-1185">Reference proteome</keyword>
<protein>
    <recommendedName>
        <fullName evidence="4">Lipoprotein</fullName>
    </recommendedName>
</protein>
<name>A0A3N2APF2_9MICO</name>
<comment type="caution">
    <text evidence="2">The sequence shown here is derived from an EMBL/GenBank/DDBJ whole genome shotgun (WGS) entry which is preliminary data.</text>
</comment>
<reference evidence="2 3" key="1">
    <citation type="submission" date="2018-11" db="EMBL/GenBank/DDBJ databases">
        <title>Sequencing the genomes of 1000 actinobacteria strains.</title>
        <authorList>
            <person name="Klenk H.-P."/>
        </authorList>
    </citation>
    <scope>NUCLEOTIDE SEQUENCE [LARGE SCALE GENOMIC DNA]</scope>
    <source>
        <strain evidence="2 3">DSM 9580</strain>
    </source>
</reference>
<dbReference type="Proteomes" id="UP000275456">
    <property type="component" value="Unassembled WGS sequence"/>
</dbReference>
<accession>A0A3N2APF2</accession>
<dbReference type="AlphaFoldDB" id="A0A3N2APF2"/>
<dbReference type="PROSITE" id="PS51257">
    <property type="entry name" value="PROKAR_LIPOPROTEIN"/>
    <property type="match status" value="1"/>
</dbReference>
<organism evidence="2 3">
    <name type="scientific">Agrococcus jenensis</name>
    <dbReference type="NCBI Taxonomy" id="46353"/>
    <lineage>
        <taxon>Bacteria</taxon>
        <taxon>Bacillati</taxon>
        <taxon>Actinomycetota</taxon>
        <taxon>Actinomycetes</taxon>
        <taxon>Micrococcales</taxon>
        <taxon>Microbacteriaceae</taxon>
        <taxon>Agrococcus</taxon>
    </lineage>
</organism>
<feature type="signal peptide" evidence="1">
    <location>
        <begin position="1"/>
        <end position="20"/>
    </location>
</feature>
<dbReference type="EMBL" id="RKHJ01000001">
    <property type="protein sequence ID" value="ROR64856.1"/>
    <property type="molecule type" value="Genomic_DNA"/>
</dbReference>
<gene>
    <name evidence="2" type="ORF">EDD26_0207</name>
</gene>
<dbReference type="OrthoDB" id="5124890at2"/>
<evidence type="ECO:0000313" key="3">
    <source>
        <dbReference type="Proteomes" id="UP000275456"/>
    </source>
</evidence>
<proteinExistence type="predicted"/>
<sequence>MRRDAPLVAAVVLTVGLALAGCASGTPEEDAAPEGPNGYTLSATFDDGSMLWWDGGDESGLTDLILEDEGGRMFASCLGRGPLLCVGGTDEARGALVIGPAGAERAVMHWYGTDVELVRGEQTPDDAPPVFAGVMPPVGAEGSYSVEVFDAAGAVVMTQ</sequence>
<feature type="chain" id="PRO_5039101999" description="Lipoprotein" evidence="1">
    <location>
        <begin position="21"/>
        <end position="159"/>
    </location>
</feature>